<accession>A0A0H2S849</accession>
<evidence type="ECO:0000313" key="2">
    <source>
        <dbReference type="Proteomes" id="UP000053477"/>
    </source>
</evidence>
<proteinExistence type="predicted"/>
<organism evidence="1 2">
    <name type="scientific">Schizopora paradoxa</name>
    <dbReference type="NCBI Taxonomy" id="27342"/>
    <lineage>
        <taxon>Eukaryota</taxon>
        <taxon>Fungi</taxon>
        <taxon>Dikarya</taxon>
        <taxon>Basidiomycota</taxon>
        <taxon>Agaricomycotina</taxon>
        <taxon>Agaricomycetes</taxon>
        <taxon>Hymenochaetales</taxon>
        <taxon>Schizoporaceae</taxon>
        <taxon>Schizopora</taxon>
    </lineage>
</organism>
<gene>
    <name evidence="1" type="ORF">SCHPADRAFT_897725</name>
</gene>
<name>A0A0H2S849_9AGAM</name>
<dbReference type="Proteomes" id="UP000053477">
    <property type="component" value="Unassembled WGS sequence"/>
</dbReference>
<reference evidence="1 2" key="1">
    <citation type="submission" date="2015-04" db="EMBL/GenBank/DDBJ databases">
        <title>Complete genome sequence of Schizopora paradoxa KUC8140, a cosmopolitan wood degrader in East Asia.</title>
        <authorList>
            <consortium name="DOE Joint Genome Institute"/>
            <person name="Min B."/>
            <person name="Park H."/>
            <person name="Jang Y."/>
            <person name="Kim J.-J."/>
            <person name="Kim K.H."/>
            <person name="Pangilinan J."/>
            <person name="Lipzen A."/>
            <person name="Riley R."/>
            <person name="Grigoriev I.V."/>
            <person name="Spatafora J.W."/>
            <person name="Choi I.-G."/>
        </authorList>
    </citation>
    <scope>NUCLEOTIDE SEQUENCE [LARGE SCALE GENOMIC DNA]</scope>
    <source>
        <strain evidence="1 2">KUC8140</strain>
    </source>
</reference>
<evidence type="ECO:0008006" key="3">
    <source>
        <dbReference type="Google" id="ProtNLM"/>
    </source>
</evidence>
<protein>
    <recommendedName>
        <fullName evidence="3">STI1 domain-containing protein</fullName>
    </recommendedName>
</protein>
<evidence type="ECO:0000313" key="1">
    <source>
        <dbReference type="EMBL" id="KLO20445.1"/>
    </source>
</evidence>
<keyword evidence="2" id="KW-1185">Reference proteome</keyword>
<dbReference type="InParanoid" id="A0A0H2S849"/>
<sequence>MNNPMLMQMAQNMMANGGMEELMRNPALQNMVRVRPGTPSTQHFGLNSCVC</sequence>
<dbReference type="AlphaFoldDB" id="A0A0H2S849"/>
<dbReference type="EMBL" id="KQ085882">
    <property type="protein sequence ID" value="KLO20445.1"/>
    <property type="molecule type" value="Genomic_DNA"/>
</dbReference>